<dbReference type="InterPro" id="IPR006697">
    <property type="entry name" value="RecC"/>
</dbReference>
<keyword evidence="5" id="KW-0269">Exonuclease</keyword>
<dbReference type="GO" id="GO:0006310">
    <property type="term" value="P:DNA recombination"/>
    <property type="evidence" value="ECO:0007669"/>
    <property type="project" value="TreeGrafter"/>
</dbReference>
<accession>A0A6J6RZQ1</accession>
<feature type="region of interest" description="Disordered" evidence="9">
    <location>
        <begin position="832"/>
        <end position="852"/>
    </location>
</feature>
<dbReference type="InterPro" id="IPR011335">
    <property type="entry name" value="Restrct_endonuc-II-like"/>
</dbReference>
<dbReference type="NCBIfam" id="TIGR01450">
    <property type="entry name" value="recC"/>
    <property type="match status" value="1"/>
</dbReference>
<proteinExistence type="predicted"/>
<name>A0A6J6RZQ1_9ZZZZ</name>
<keyword evidence="1" id="KW-0540">Nuclease</keyword>
<keyword evidence="8" id="KW-0234">DNA repair</keyword>
<evidence type="ECO:0000256" key="5">
    <source>
        <dbReference type="ARBA" id="ARBA00022839"/>
    </source>
</evidence>
<dbReference type="GO" id="GO:0009338">
    <property type="term" value="C:exodeoxyribonuclease V complex"/>
    <property type="evidence" value="ECO:0007669"/>
    <property type="project" value="InterPro"/>
</dbReference>
<dbReference type="GO" id="GO:0003677">
    <property type="term" value="F:DNA binding"/>
    <property type="evidence" value="ECO:0007669"/>
    <property type="project" value="UniProtKB-KW"/>
</dbReference>
<keyword evidence="2" id="KW-0547">Nucleotide-binding</keyword>
<evidence type="ECO:0000256" key="2">
    <source>
        <dbReference type="ARBA" id="ARBA00022741"/>
    </source>
</evidence>
<dbReference type="PANTHER" id="PTHR30591:SF1">
    <property type="entry name" value="RECBCD ENZYME SUBUNIT RECC"/>
    <property type="match status" value="1"/>
</dbReference>
<dbReference type="SUPFAM" id="SSF52980">
    <property type="entry name" value="Restriction endonuclease-like"/>
    <property type="match status" value="1"/>
</dbReference>
<evidence type="ECO:0000256" key="6">
    <source>
        <dbReference type="ARBA" id="ARBA00022840"/>
    </source>
</evidence>
<dbReference type="GO" id="GO:0008854">
    <property type="term" value="F:exodeoxyribonuclease V activity"/>
    <property type="evidence" value="ECO:0007669"/>
    <property type="project" value="InterPro"/>
</dbReference>
<dbReference type="SUPFAM" id="SSF52540">
    <property type="entry name" value="P-loop containing nucleoside triphosphate hydrolases"/>
    <property type="match status" value="2"/>
</dbReference>
<dbReference type="InterPro" id="IPR041500">
    <property type="entry name" value="RecC_C"/>
</dbReference>
<organism evidence="11">
    <name type="scientific">freshwater metagenome</name>
    <dbReference type="NCBI Taxonomy" id="449393"/>
    <lineage>
        <taxon>unclassified sequences</taxon>
        <taxon>metagenomes</taxon>
        <taxon>ecological metagenomes</taxon>
    </lineage>
</organism>
<dbReference type="EMBL" id="CAEZXR010000355">
    <property type="protein sequence ID" value="CAB4728170.1"/>
    <property type="molecule type" value="Genomic_DNA"/>
</dbReference>
<feature type="compositionally biased region" description="Basic and acidic residues" evidence="9">
    <location>
        <begin position="433"/>
        <end position="448"/>
    </location>
</feature>
<protein>
    <submittedName>
        <fullName evidence="11">Unannotated protein</fullName>
    </submittedName>
</protein>
<dbReference type="AlphaFoldDB" id="A0A6J6RZQ1"/>
<gene>
    <name evidence="11" type="ORF">UFOPK2579_02414</name>
</gene>
<dbReference type="Gene3D" id="3.40.50.10930">
    <property type="match status" value="1"/>
</dbReference>
<evidence type="ECO:0000259" key="10">
    <source>
        <dbReference type="Pfam" id="PF17946"/>
    </source>
</evidence>
<evidence type="ECO:0000256" key="7">
    <source>
        <dbReference type="ARBA" id="ARBA00023125"/>
    </source>
</evidence>
<dbReference type="PANTHER" id="PTHR30591">
    <property type="entry name" value="RECBCD ENZYME SUBUNIT RECC"/>
    <property type="match status" value="1"/>
</dbReference>
<reference evidence="11" key="1">
    <citation type="submission" date="2020-05" db="EMBL/GenBank/DDBJ databases">
        <authorList>
            <person name="Chiriac C."/>
            <person name="Salcher M."/>
            <person name="Ghai R."/>
            <person name="Kavagutti S V."/>
        </authorList>
    </citation>
    <scope>NUCLEOTIDE SEQUENCE</scope>
</reference>
<keyword evidence="4" id="KW-0378">Hydrolase</keyword>
<dbReference type="Gene3D" id="3.40.50.300">
    <property type="entry name" value="P-loop containing nucleotide triphosphate hydrolases"/>
    <property type="match status" value="2"/>
</dbReference>
<dbReference type="GO" id="GO:0005524">
    <property type="term" value="F:ATP binding"/>
    <property type="evidence" value="ECO:0007669"/>
    <property type="project" value="UniProtKB-KW"/>
</dbReference>
<keyword evidence="7" id="KW-0238">DNA-binding</keyword>
<evidence type="ECO:0000256" key="9">
    <source>
        <dbReference type="SAM" id="MobiDB-lite"/>
    </source>
</evidence>
<evidence type="ECO:0000256" key="3">
    <source>
        <dbReference type="ARBA" id="ARBA00022763"/>
    </source>
</evidence>
<dbReference type="InterPro" id="IPR027417">
    <property type="entry name" value="P-loop_NTPase"/>
</dbReference>
<keyword evidence="6" id="KW-0067">ATP-binding</keyword>
<dbReference type="Pfam" id="PF04257">
    <property type="entry name" value="Exonuc_V_gamma"/>
    <property type="match status" value="1"/>
</dbReference>
<feature type="region of interest" description="Disordered" evidence="9">
    <location>
        <begin position="426"/>
        <end position="448"/>
    </location>
</feature>
<feature type="domain" description="RecC C-terminal" evidence="10">
    <location>
        <begin position="563"/>
        <end position="793"/>
    </location>
</feature>
<dbReference type="Pfam" id="PF17946">
    <property type="entry name" value="RecC_C"/>
    <property type="match status" value="1"/>
</dbReference>
<evidence type="ECO:0000256" key="1">
    <source>
        <dbReference type="ARBA" id="ARBA00022722"/>
    </source>
</evidence>
<sequence length="872" mass="95171">MHLWVPHPSDALWRSLREVGPPVRRVDDASHQHVGHPLLSSLGRDSRELQRTLGAVEVLDVPVPPEPAAPDSLLGWLQSDLRANAEPDQAARASRTWERSDRSVQVHACHGTGRQVDVLREVLLGLLAADPTLEPRDLLVMCPDIETYAPLISAGFGLADVVRDQGHPAHQLRVRLADRSLTQTNPLLAVATALLELAGGRAGASQVLDLAHAEPVRRRFGFGDDELQQLAVWVRESGVRWAFDAEHRADFGLADYVSNTWQFGLDRLLTGVAMSDDSATWLDRTLPLDDVGSGQIDLVGRLAEFVARLRRVTDALVGAHPLEHWLDTVVDGLGSLTAVAGADAWQSAQVQAELARVRESARGLGVSRLRLPDVRALLDDRLAGRPTRANFRTGTLTVCTMVPMRSVPHRVVCLLGLDDGVFPRGGAPDGDDVLARDPVTGERDPRSEDRQLMLDAVLAATETLVVTYTGADEYSGARRPPAVPLGELLDALDRTAAAPVADRLVVHHPLQPFDARNLTPGALGVEEAFSFDRAALSGARAAAGARVVTPRLLDEPLPARTAGDVSLDDLVRFFKAPARAFLRQRLDLALADEDDPIEDGMPVEIDQLAQWSVGDRVLRDLLGGMSVEHAREQEWRRGVLPPKWLGWRVLGDLLRRAEPLAVEGRRMRTLEPRAVEVDVDLGDGRRLRGTVAQVYGDRLVPVHYSRLGASHRMEAWVQLLALAATDDDRAWSAHAIGRPTSSRGGAALASSQLGPLDHRAPALLRDLVALREIGLAAPLPLPLKSSLAYARARRTHAPVEQALDKVRWDWEDGRFPGECSDPAHLRLWPDKRLPGLDEQPGPGEEHAGETTRFGALSQRVWSPLIAAEQGSW</sequence>
<evidence type="ECO:0000256" key="4">
    <source>
        <dbReference type="ARBA" id="ARBA00022801"/>
    </source>
</evidence>
<evidence type="ECO:0000313" key="11">
    <source>
        <dbReference type="EMBL" id="CAB4728170.1"/>
    </source>
</evidence>
<evidence type="ECO:0000256" key="8">
    <source>
        <dbReference type="ARBA" id="ARBA00023204"/>
    </source>
</evidence>
<keyword evidence="3" id="KW-0227">DNA damage</keyword>
<dbReference type="GO" id="GO:0006281">
    <property type="term" value="P:DNA repair"/>
    <property type="evidence" value="ECO:0007669"/>
    <property type="project" value="UniProtKB-KW"/>
</dbReference>